<evidence type="ECO:0000256" key="7">
    <source>
        <dbReference type="ARBA" id="ARBA00022763"/>
    </source>
</evidence>
<reference evidence="17" key="1">
    <citation type="submission" date="2022-12" db="EMBL/GenBank/DDBJ databases">
        <title>Marinomonas 15G1-11 sp. nov, isolated from marine algae.</title>
        <authorList>
            <person name="Butt M."/>
            <person name="Choi D.G."/>
            <person name="Kim J.M."/>
            <person name="Lee J.K."/>
            <person name="Baek J.H."/>
            <person name="Jeon C.O."/>
        </authorList>
    </citation>
    <scope>NUCLEOTIDE SEQUENCE</scope>
    <source>
        <strain evidence="17">15G1-11</strain>
    </source>
</reference>
<evidence type="ECO:0000256" key="9">
    <source>
        <dbReference type="ARBA" id="ARBA00022839"/>
    </source>
</evidence>
<evidence type="ECO:0000313" key="18">
    <source>
        <dbReference type="Proteomes" id="UP001149719"/>
    </source>
</evidence>
<feature type="domain" description="ExoI C-terminal" evidence="16">
    <location>
        <begin position="355"/>
        <end position="480"/>
    </location>
</feature>
<dbReference type="Gene3D" id="1.10.287.1240">
    <property type="match status" value="1"/>
</dbReference>
<dbReference type="NCBIfam" id="NF008746">
    <property type="entry name" value="PRK11779.1"/>
    <property type="match status" value="1"/>
</dbReference>
<dbReference type="InterPro" id="IPR036397">
    <property type="entry name" value="RNaseH_sf"/>
</dbReference>
<comment type="cofactor">
    <cofactor evidence="2">
        <name>Mg(2+)</name>
        <dbReference type="ChEBI" id="CHEBI:18420"/>
    </cofactor>
</comment>
<dbReference type="EC" id="3.1.11.1" evidence="3 14"/>
<dbReference type="CDD" id="cd06138">
    <property type="entry name" value="ExoI_N"/>
    <property type="match status" value="1"/>
</dbReference>
<gene>
    <name evidence="17" type="primary">sbcB</name>
    <name evidence="17" type="ORF">O1D97_15295</name>
</gene>
<protein>
    <recommendedName>
        <fullName evidence="4 14">Exodeoxyribonuclease I</fullName>
        <ecNumber evidence="3 14">3.1.11.1</ecNumber>
    </recommendedName>
</protein>
<dbReference type="PROSITE" id="PS51785">
    <property type="entry name" value="EXOI_C"/>
    <property type="match status" value="1"/>
</dbReference>
<evidence type="ECO:0000256" key="8">
    <source>
        <dbReference type="ARBA" id="ARBA00022801"/>
    </source>
</evidence>
<evidence type="ECO:0000256" key="11">
    <source>
        <dbReference type="ARBA" id="ARBA00023125"/>
    </source>
</evidence>
<dbReference type="SUPFAM" id="SSF53098">
    <property type="entry name" value="Ribonuclease H-like"/>
    <property type="match status" value="1"/>
</dbReference>
<evidence type="ECO:0000256" key="2">
    <source>
        <dbReference type="ARBA" id="ARBA00001946"/>
    </source>
</evidence>
<evidence type="ECO:0000256" key="1">
    <source>
        <dbReference type="ARBA" id="ARBA00000563"/>
    </source>
</evidence>
<dbReference type="Proteomes" id="UP001149719">
    <property type="component" value="Unassembled WGS sequence"/>
</dbReference>
<evidence type="ECO:0000259" key="16">
    <source>
        <dbReference type="PROSITE" id="PS51785"/>
    </source>
</evidence>
<dbReference type="Pfam" id="PF08411">
    <property type="entry name" value="ExoI_SH3"/>
    <property type="match status" value="1"/>
</dbReference>
<dbReference type="InterPro" id="IPR034747">
    <property type="entry name" value="EXOI_SH3"/>
</dbReference>
<evidence type="ECO:0000256" key="6">
    <source>
        <dbReference type="ARBA" id="ARBA00022723"/>
    </source>
</evidence>
<evidence type="ECO:0000256" key="13">
    <source>
        <dbReference type="ARBA" id="ARBA00046792"/>
    </source>
</evidence>
<dbReference type="Gene3D" id="3.30.420.10">
    <property type="entry name" value="Ribonuclease H-like superfamily/Ribonuclease H"/>
    <property type="match status" value="1"/>
</dbReference>
<dbReference type="InterPro" id="IPR058561">
    <property type="entry name" value="Exonuc_1_C"/>
</dbReference>
<keyword evidence="9 14" id="KW-0269">Exonuclease</keyword>
<dbReference type="PROSITE" id="PS51784">
    <property type="entry name" value="EXOI_SH3"/>
    <property type="match status" value="1"/>
</dbReference>
<keyword evidence="6" id="KW-0479">Metal-binding</keyword>
<sequence>MTSSAPTSFFWFDFETTGVDPAKDRPMQFAGIRTDLDFNPIGDPIMFYCRLSEDVLPNPEACLLTGITPQDANRDGVCEAEFMQAVEREMSVPGTCSLGYNTLRFDDEVVRFGFYRNFIDPYAREWQNNCSRWDVIDLVRMAYAIRPDGIKWPTDDEGNVSLKLEALTKANGISHEQAHDALSDVYGTIAMAKLIQKTQPKLFDYYFKMRQKSELQNFINPLKITPFLHVSGMFGRDNKYAAFVAPIAPHPKNKNGVILFNLMDDAQQLIDLSIEEIRHRVFSKVEELGDEKRISLKVLHYNRCPAVAPSAFLKDSTVVERLKLDGDVCRRNLSIIKSAPGLSEKISQVFLQENLPIHKDPDHMLYSGGFFSSDDKKRMKTIRETPSEHLGELSLSFDDRRLPEMLMRYIGRNYPDQLSDVQRIEWEEYRRIRLMEADGGGSISMDEYFNTLNRIALSEDLPNVKQILLQDLADYGQSIYPLNEDY</sequence>
<dbReference type="Pfam" id="PF00929">
    <property type="entry name" value="RNase_T"/>
    <property type="match status" value="1"/>
</dbReference>
<comment type="subunit">
    <text evidence="13">Monomer. Interacts with ssb (via C-terminus); this interaction stimulates the exonuclease activity by recruiting the enzyme to its substrate.</text>
</comment>
<dbReference type="InterPro" id="IPR023607">
    <property type="entry name" value="Exodeoxyribonuclease_I"/>
</dbReference>
<evidence type="ECO:0000256" key="3">
    <source>
        <dbReference type="ARBA" id="ARBA00012108"/>
    </source>
</evidence>
<proteinExistence type="predicted"/>
<name>A0ABT4JZI9_9GAMM</name>
<evidence type="ECO:0000256" key="10">
    <source>
        <dbReference type="ARBA" id="ARBA00022842"/>
    </source>
</evidence>
<evidence type="ECO:0000259" key="15">
    <source>
        <dbReference type="PROSITE" id="PS51784"/>
    </source>
</evidence>
<evidence type="ECO:0000313" key="17">
    <source>
        <dbReference type="EMBL" id="MCZ2722939.1"/>
    </source>
</evidence>
<evidence type="ECO:0000256" key="14">
    <source>
        <dbReference type="PIRNR" id="PIRNR000977"/>
    </source>
</evidence>
<evidence type="ECO:0000256" key="12">
    <source>
        <dbReference type="ARBA" id="ARBA00023204"/>
    </source>
</evidence>
<keyword evidence="5 14" id="KW-0540">Nuclease</keyword>
<dbReference type="InterPro" id="IPR013620">
    <property type="entry name" value="Exonuc_1_SH3"/>
</dbReference>
<keyword evidence="7 14" id="KW-0227">DNA damage</keyword>
<dbReference type="InterPro" id="IPR012337">
    <property type="entry name" value="RNaseH-like_sf"/>
</dbReference>
<dbReference type="Pfam" id="PF26016">
    <property type="entry name" value="ExoI_C"/>
    <property type="match status" value="1"/>
</dbReference>
<keyword evidence="8 14" id="KW-0378">Hydrolase</keyword>
<dbReference type="SMART" id="SM00479">
    <property type="entry name" value="EXOIII"/>
    <property type="match status" value="1"/>
</dbReference>
<dbReference type="InterPro" id="IPR013520">
    <property type="entry name" value="Ribonucl_H"/>
</dbReference>
<dbReference type="GO" id="GO:0008310">
    <property type="term" value="F:single-stranded DNA 3'-5' DNA exonuclease activity"/>
    <property type="evidence" value="ECO:0007669"/>
    <property type="project" value="UniProtKB-EC"/>
</dbReference>
<keyword evidence="12 14" id="KW-0234">DNA repair</keyword>
<evidence type="ECO:0000256" key="4">
    <source>
        <dbReference type="ARBA" id="ARBA00019900"/>
    </source>
</evidence>
<comment type="caution">
    <text evidence="17">The sequence shown here is derived from an EMBL/GenBank/DDBJ whole genome shotgun (WGS) entry which is preliminary data.</text>
</comment>
<dbReference type="InterPro" id="IPR038649">
    <property type="entry name" value="EXOI_SH3_sf"/>
</dbReference>
<keyword evidence="11" id="KW-0238">DNA-binding</keyword>
<comment type="catalytic activity">
    <reaction evidence="1 14">
        <text>Exonucleolytic cleavage in the 3'- to 5'-direction to yield nucleoside 5'-phosphates.</text>
        <dbReference type="EC" id="3.1.11.1"/>
    </reaction>
</comment>
<feature type="domain" description="ExoI SH3-like" evidence="15">
    <location>
        <begin position="200"/>
        <end position="354"/>
    </location>
</feature>
<keyword evidence="18" id="KW-1185">Reference proteome</keyword>
<accession>A0ABT4JZI9</accession>
<evidence type="ECO:0000256" key="5">
    <source>
        <dbReference type="ARBA" id="ARBA00022722"/>
    </source>
</evidence>
<keyword evidence="10" id="KW-0460">Magnesium</keyword>
<dbReference type="Gene3D" id="1.20.1280.70">
    <property type="entry name" value="Exonuclease ExoI, domain 3"/>
    <property type="match status" value="1"/>
</dbReference>
<dbReference type="Gene3D" id="3.30.1520.20">
    <property type="entry name" value="Exonuclease ExoI, domain 2"/>
    <property type="match status" value="1"/>
</dbReference>
<dbReference type="PIRSF" id="PIRSF000977">
    <property type="entry name" value="Exodeoxyribonuclease_I"/>
    <property type="match status" value="1"/>
</dbReference>
<organism evidence="17 18">
    <name type="scientific">Marinomonas phaeophyticola</name>
    <dbReference type="NCBI Taxonomy" id="3004091"/>
    <lineage>
        <taxon>Bacteria</taxon>
        <taxon>Pseudomonadati</taxon>
        <taxon>Pseudomonadota</taxon>
        <taxon>Gammaproteobacteria</taxon>
        <taxon>Oceanospirillales</taxon>
        <taxon>Oceanospirillaceae</taxon>
        <taxon>Marinomonas</taxon>
    </lineage>
</organism>
<dbReference type="RefSeq" id="WP_269126979.1">
    <property type="nucleotide sequence ID" value="NZ_JAPUBN010000019.1"/>
</dbReference>
<dbReference type="EMBL" id="JAPUBN010000019">
    <property type="protein sequence ID" value="MCZ2722939.1"/>
    <property type="molecule type" value="Genomic_DNA"/>
</dbReference>